<accession>A0A1H7TWA3</accession>
<gene>
    <name evidence="3" type="ORF">SAMN05421740_112111</name>
</gene>
<name>A0A1H7TWA3_9SPHI</name>
<dbReference type="RefSeq" id="WP_090608946.1">
    <property type="nucleotide sequence ID" value="NZ_FNZR01000012.1"/>
</dbReference>
<evidence type="ECO:0008006" key="5">
    <source>
        <dbReference type="Google" id="ProtNLM"/>
    </source>
</evidence>
<organism evidence="3 4">
    <name type="scientific">Parapedobacter koreensis</name>
    <dbReference type="NCBI Taxonomy" id="332977"/>
    <lineage>
        <taxon>Bacteria</taxon>
        <taxon>Pseudomonadati</taxon>
        <taxon>Bacteroidota</taxon>
        <taxon>Sphingobacteriia</taxon>
        <taxon>Sphingobacteriales</taxon>
        <taxon>Sphingobacteriaceae</taxon>
        <taxon>Parapedobacter</taxon>
    </lineage>
</organism>
<keyword evidence="1" id="KW-0175">Coiled coil</keyword>
<evidence type="ECO:0000256" key="2">
    <source>
        <dbReference type="SAM" id="SignalP"/>
    </source>
</evidence>
<keyword evidence="2" id="KW-0732">Signal</keyword>
<dbReference type="EMBL" id="FNZR01000012">
    <property type="protein sequence ID" value="SEL88706.1"/>
    <property type="molecule type" value="Genomic_DNA"/>
</dbReference>
<sequence>MKTLAIIALFATANAGTAFFANATEKPATVYIVNTDVNETAKRMEAFKSQVAFHEHNVSILWQQYNLEVQRIQNRAGSHADLDRDEKFFIGLYQQDIDNGLRVAQSQKAIAEIKARYAKAHEQRAAEEAHRIAAVQTLLKKELKREAKALNKTKDAYAGLAEALPLFMEVERYVNESIERAAMLLADSNEVTIAAR</sequence>
<dbReference type="Proteomes" id="UP000198916">
    <property type="component" value="Unassembled WGS sequence"/>
</dbReference>
<protein>
    <recommendedName>
        <fullName evidence="5">OmpH family outer membrane protein</fullName>
    </recommendedName>
</protein>
<dbReference type="OrthoDB" id="798552at2"/>
<evidence type="ECO:0000313" key="4">
    <source>
        <dbReference type="Proteomes" id="UP000198916"/>
    </source>
</evidence>
<dbReference type="AlphaFoldDB" id="A0A1H7TWA3"/>
<feature type="signal peptide" evidence="2">
    <location>
        <begin position="1"/>
        <end position="23"/>
    </location>
</feature>
<evidence type="ECO:0000256" key="1">
    <source>
        <dbReference type="SAM" id="Coils"/>
    </source>
</evidence>
<keyword evidence="4" id="KW-1185">Reference proteome</keyword>
<feature type="chain" id="PRO_5011651431" description="OmpH family outer membrane protein" evidence="2">
    <location>
        <begin position="24"/>
        <end position="196"/>
    </location>
</feature>
<evidence type="ECO:0000313" key="3">
    <source>
        <dbReference type="EMBL" id="SEL88706.1"/>
    </source>
</evidence>
<feature type="coiled-coil region" evidence="1">
    <location>
        <begin position="103"/>
        <end position="160"/>
    </location>
</feature>
<reference evidence="4" key="1">
    <citation type="submission" date="2016-10" db="EMBL/GenBank/DDBJ databases">
        <authorList>
            <person name="Varghese N."/>
            <person name="Submissions S."/>
        </authorList>
    </citation>
    <scope>NUCLEOTIDE SEQUENCE [LARGE SCALE GENOMIC DNA]</scope>
    <source>
        <strain evidence="4">Jip14</strain>
    </source>
</reference>
<proteinExistence type="predicted"/>